<reference evidence="2" key="1">
    <citation type="journal article" date="2019" name="Int. J. Syst. Evol. Microbiol.">
        <title>The Global Catalogue of Microorganisms (GCM) 10K type strain sequencing project: providing services to taxonomists for standard genome sequencing and annotation.</title>
        <authorList>
            <consortium name="The Broad Institute Genomics Platform"/>
            <consortium name="The Broad Institute Genome Sequencing Center for Infectious Disease"/>
            <person name="Wu L."/>
            <person name="Ma J."/>
        </authorList>
    </citation>
    <scope>NUCLEOTIDE SEQUENCE [LARGE SCALE GENOMIC DNA]</scope>
    <source>
        <strain evidence="2">CGMCC 4.7317</strain>
    </source>
</reference>
<evidence type="ECO:0008006" key="3">
    <source>
        <dbReference type="Google" id="ProtNLM"/>
    </source>
</evidence>
<organism evidence="1 2">
    <name type="scientific">Longivirga aurantiaca</name>
    <dbReference type="NCBI Taxonomy" id="1837743"/>
    <lineage>
        <taxon>Bacteria</taxon>
        <taxon>Bacillati</taxon>
        <taxon>Actinomycetota</taxon>
        <taxon>Actinomycetes</taxon>
        <taxon>Sporichthyales</taxon>
        <taxon>Sporichthyaceae</taxon>
        <taxon>Longivirga</taxon>
    </lineage>
</organism>
<name>A0ABW1SZU9_9ACTN</name>
<gene>
    <name evidence="1" type="ORF">ACFQGU_06540</name>
</gene>
<dbReference type="EMBL" id="JBHSTI010000008">
    <property type="protein sequence ID" value="MFC6237529.1"/>
    <property type="molecule type" value="Genomic_DNA"/>
</dbReference>
<proteinExistence type="predicted"/>
<dbReference type="RefSeq" id="WP_386764908.1">
    <property type="nucleotide sequence ID" value="NZ_JBHSTI010000008.1"/>
</dbReference>
<accession>A0ABW1SZU9</accession>
<evidence type="ECO:0000313" key="1">
    <source>
        <dbReference type="EMBL" id="MFC6237529.1"/>
    </source>
</evidence>
<sequence>MIEYMNSLVAALVVLPALAVLFAAAWRRDVAPTSAIAVRSRAHVPATGAFGTAVDGYATKFGPQSRGSSW</sequence>
<evidence type="ECO:0000313" key="2">
    <source>
        <dbReference type="Proteomes" id="UP001596138"/>
    </source>
</evidence>
<dbReference type="Proteomes" id="UP001596138">
    <property type="component" value="Unassembled WGS sequence"/>
</dbReference>
<comment type="caution">
    <text evidence="1">The sequence shown here is derived from an EMBL/GenBank/DDBJ whole genome shotgun (WGS) entry which is preliminary data.</text>
</comment>
<protein>
    <recommendedName>
        <fullName evidence="3">Secreted protein</fullName>
    </recommendedName>
</protein>
<keyword evidence="2" id="KW-1185">Reference proteome</keyword>